<evidence type="ECO:0000313" key="1">
    <source>
        <dbReference type="EMBL" id="KAK3066335.1"/>
    </source>
</evidence>
<accession>A0ACC3DE86</accession>
<evidence type="ECO:0000313" key="2">
    <source>
        <dbReference type="Proteomes" id="UP001186974"/>
    </source>
</evidence>
<name>A0ACC3DE86_9PEZI</name>
<gene>
    <name evidence="1" type="ORF">LTS18_001805</name>
</gene>
<proteinExistence type="predicted"/>
<keyword evidence="2" id="KW-1185">Reference proteome</keyword>
<dbReference type="EMBL" id="JAWDJW010005888">
    <property type="protein sequence ID" value="KAK3066335.1"/>
    <property type="molecule type" value="Genomic_DNA"/>
</dbReference>
<reference evidence="1" key="1">
    <citation type="submission" date="2024-09" db="EMBL/GenBank/DDBJ databases">
        <title>Black Yeasts Isolated from many extreme environments.</title>
        <authorList>
            <person name="Coleine C."/>
            <person name="Stajich J.E."/>
            <person name="Selbmann L."/>
        </authorList>
    </citation>
    <scope>NUCLEOTIDE SEQUENCE</scope>
    <source>
        <strain evidence="1">CCFEE 5737</strain>
    </source>
</reference>
<feature type="non-terminal residue" evidence="1">
    <location>
        <position position="336"/>
    </location>
</feature>
<organism evidence="1 2">
    <name type="scientific">Coniosporium uncinatum</name>
    <dbReference type="NCBI Taxonomy" id="93489"/>
    <lineage>
        <taxon>Eukaryota</taxon>
        <taxon>Fungi</taxon>
        <taxon>Dikarya</taxon>
        <taxon>Ascomycota</taxon>
        <taxon>Pezizomycotina</taxon>
        <taxon>Dothideomycetes</taxon>
        <taxon>Dothideomycetes incertae sedis</taxon>
        <taxon>Coniosporium</taxon>
    </lineage>
</organism>
<comment type="caution">
    <text evidence="1">The sequence shown here is derived from an EMBL/GenBank/DDBJ whole genome shotgun (WGS) entry which is preliminary data.</text>
</comment>
<sequence>MLWSVGCYAVPDSPIPMDLYENNTDTVLGANRYYSLRQRYINSGYIMGTVKEMRELFARAEEMVEAHKDHVIYNGSDQALFVIIFGQQEFVREQLRRKHITRQDKLMHPLTWNQNTPLTLQGIIIDDVLNPSFSHESFTPKPDTQYEFGVGLDYWSDLGHQTMNSDIGRDSTWLSYKDSSYQNMRHQIKENKVARDMFGCKLRLIEELPEDVTTGLPPMGNISASEANTPTEALARWKDLSLYTHLCLGTLPVMIHHNGAKGNREKMWTKLWLQPYARKLLEAMRRTRGPAYEIDTLKAFKENPGLKNAGGAWVDKGKGGWIDWPDMCPDSEYAGE</sequence>
<dbReference type="Proteomes" id="UP001186974">
    <property type="component" value="Unassembled WGS sequence"/>
</dbReference>
<protein>
    <submittedName>
        <fullName evidence="1">Uncharacterized protein</fullName>
    </submittedName>
</protein>